<keyword evidence="3" id="KW-1185">Reference proteome</keyword>
<gene>
    <name evidence="2" type="ORF">SAMN02745206_01091</name>
</gene>
<protein>
    <submittedName>
        <fullName evidence="2">ABC-type uncharacterized transport system, substrate-binding protein</fullName>
    </submittedName>
</protein>
<evidence type="ECO:0000313" key="3">
    <source>
        <dbReference type="Proteomes" id="UP000184076"/>
    </source>
</evidence>
<dbReference type="SUPFAM" id="SSF53822">
    <property type="entry name" value="Periplasmic binding protein-like I"/>
    <property type="match status" value="1"/>
</dbReference>
<keyword evidence="1" id="KW-0732">Signal</keyword>
<evidence type="ECO:0000256" key="1">
    <source>
        <dbReference type="SAM" id="SignalP"/>
    </source>
</evidence>
<dbReference type="Pfam" id="PF04392">
    <property type="entry name" value="ABC_sub_bind"/>
    <property type="match status" value="1"/>
</dbReference>
<dbReference type="STRING" id="1121391.SAMN02745206_01091"/>
<evidence type="ECO:0000313" key="2">
    <source>
        <dbReference type="EMBL" id="SHE95914.1"/>
    </source>
</evidence>
<dbReference type="EMBL" id="FQVB01000009">
    <property type="protein sequence ID" value="SHE95914.1"/>
    <property type="molecule type" value="Genomic_DNA"/>
</dbReference>
<reference evidence="3" key="1">
    <citation type="submission" date="2016-11" db="EMBL/GenBank/DDBJ databases">
        <authorList>
            <person name="Varghese N."/>
            <person name="Submissions S."/>
        </authorList>
    </citation>
    <scope>NUCLEOTIDE SEQUENCE [LARGE SCALE GENOMIC DNA]</scope>
    <source>
        <strain evidence="3">DSM 9756</strain>
    </source>
</reference>
<dbReference type="InterPro" id="IPR007487">
    <property type="entry name" value="ABC_transpt-TYRBP-like"/>
</dbReference>
<dbReference type="InterPro" id="IPR028082">
    <property type="entry name" value="Peripla_BP_I"/>
</dbReference>
<dbReference type="RefSeq" id="WP_073037727.1">
    <property type="nucleotide sequence ID" value="NZ_FQVB01000009.1"/>
</dbReference>
<organism evidence="2 3">
    <name type="scientific">Desulfacinum infernum DSM 9756</name>
    <dbReference type="NCBI Taxonomy" id="1121391"/>
    <lineage>
        <taxon>Bacteria</taxon>
        <taxon>Pseudomonadati</taxon>
        <taxon>Thermodesulfobacteriota</taxon>
        <taxon>Syntrophobacteria</taxon>
        <taxon>Syntrophobacterales</taxon>
        <taxon>Syntrophobacteraceae</taxon>
        <taxon>Desulfacinum</taxon>
    </lineage>
</organism>
<name>A0A1M4XQN5_9BACT</name>
<accession>A0A1M4XQN5</accession>
<feature type="signal peptide" evidence="1">
    <location>
        <begin position="1"/>
        <end position="21"/>
    </location>
</feature>
<dbReference type="AlphaFoldDB" id="A0A1M4XQN5"/>
<dbReference type="PROSITE" id="PS51257">
    <property type="entry name" value="PROKAR_LIPOPROTEIN"/>
    <property type="match status" value="1"/>
</dbReference>
<dbReference type="Proteomes" id="UP000184076">
    <property type="component" value="Unassembled WGS sequence"/>
</dbReference>
<proteinExistence type="predicted"/>
<feature type="chain" id="PRO_5012138096" evidence="1">
    <location>
        <begin position="22"/>
        <end position="347"/>
    </location>
</feature>
<dbReference type="PANTHER" id="PTHR35271">
    <property type="entry name" value="ABC TRANSPORTER, SUBSTRATE-BINDING LIPOPROTEIN-RELATED"/>
    <property type="match status" value="1"/>
</dbReference>
<dbReference type="Gene3D" id="3.40.50.2300">
    <property type="match status" value="2"/>
</dbReference>
<sequence>MGRSRLSVRRLAVWLCAFALAVSCLGGQASAEAQRRFKILHVMSYHSPWKWTDDQFNGFKAVLKDLDVEYRVVQLDGKRNTSEAHLEKVSREAREIIESWRPDLVYATDDLAQARVAAHYVNREIPIVFSGVNANPFKYGYVGSSNVTGIMEQEHFVETVNLLREIVPNVKRIAVIFDDDPTWEGVAERMLTLLPKLKDIEVVSWDVIRTFDHYKKRIKELPNEADAVALLGIFTFKDSSGRNVPYTEVLRWTAENSSLPDFSFWKDRISYGTLCAVTVSGFNQGFEAGKLARRILVDGVPPRSLTMHPSLKGEPVISLARARNLGLTIQASLLLSAEIVTQFKWEQ</sequence>
<dbReference type="PANTHER" id="PTHR35271:SF1">
    <property type="entry name" value="ABC TRANSPORTER, SUBSTRATE-BINDING LIPOPROTEIN"/>
    <property type="match status" value="1"/>
</dbReference>